<dbReference type="GO" id="GO:0043024">
    <property type="term" value="F:ribosomal small subunit binding"/>
    <property type="evidence" value="ECO:0007669"/>
    <property type="project" value="TreeGrafter"/>
</dbReference>
<dbReference type="Gene3D" id="3.30.300.20">
    <property type="match status" value="1"/>
</dbReference>
<dbReference type="InterPro" id="IPR030388">
    <property type="entry name" value="G_ERA_dom"/>
</dbReference>
<dbReference type="AlphaFoldDB" id="A0A1D1VMG4"/>
<dbReference type="EMBL" id="BDGG01000007">
    <property type="protein sequence ID" value="GAV02026.1"/>
    <property type="molecule type" value="Genomic_DNA"/>
</dbReference>
<dbReference type="GO" id="GO:0019843">
    <property type="term" value="F:rRNA binding"/>
    <property type="evidence" value="ECO:0007669"/>
    <property type="project" value="TreeGrafter"/>
</dbReference>
<dbReference type="CDD" id="cd22534">
    <property type="entry name" value="KH-II_Era"/>
    <property type="match status" value="1"/>
</dbReference>
<dbReference type="InterPro" id="IPR006073">
    <property type="entry name" value="GTP-bd"/>
</dbReference>
<dbReference type="Gene3D" id="3.40.50.300">
    <property type="entry name" value="P-loop containing nucleotide triphosphate hydrolases"/>
    <property type="match status" value="1"/>
</dbReference>
<dbReference type="GO" id="GO:0005525">
    <property type="term" value="F:GTP binding"/>
    <property type="evidence" value="ECO:0007669"/>
    <property type="project" value="UniProtKB-UniRule"/>
</dbReference>
<keyword evidence="3 6" id="KW-0547">Nucleotide-binding</keyword>
<sequence length="484" mass="55595">MSFVGRSARQCWTLLSSQRSHHIMSKSAYPLPSSDIYHSIMPTSIFRCQVLRYSTRSDPRMNLVSDEEGDPDDDIEKAQIPVHPDDSFVAPSFVEEPVEPAFWDRRVPRTLAEFKTIAQRPATQPVNPKLLRMSIVGSPNAGKSTLVNQIIGWRVCSTSSKVHTTRRNTLAITTEGNVQIVLVDTPGVISKEHAVKHHVERSLVVDPEGSFQAVDLVAVLVDASMRYSEHGLDRKILQMLYNNPHQNAILILNKVDLVRKKTKLLEMCRTLTSDSIDFRPFPRFEPVKIHLTKRQKAQLAEEKFFRETDPNFKPALSPEEMFWKDVETYQKMETGLDRQVFIDKKTGWPKFKEVFMISALDGDGTAELKKYLMKNAYSADWRFNPELVSNQSPKEMVLMAVREKLLEHLRTKLPYQMELFLSAWEVDEKGTLRLTVQIKCPRKGAMRHVVGQNGNRVREIAYEAGQEMMNFFRCEVLLKLVVNY</sequence>
<name>A0A1D1VMG4_RAMVA</name>
<dbReference type="PANTHER" id="PTHR42698:SF1">
    <property type="entry name" value="GTPASE ERA, MITOCHONDRIAL"/>
    <property type="match status" value="1"/>
</dbReference>
<dbReference type="InterPro" id="IPR009019">
    <property type="entry name" value="KH_sf_prok-type"/>
</dbReference>
<comment type="similarity">
    <text evidence="1 6">Belongs to the TRAFAC class TrmE-Era-EngA-EngB-Septin-like GTPase superfamily. Era GTPase family.</text>
</comment>
<feature type="region of interest" description="G5" evidence="6">
    <location>
        <begin position="357"/>
        <end position="359"/>
    </location>
</feature>
<dbReference type="InterPro" id="IPR027417">
    <property type="entry name" value="P-loop_NTPase"/>
</dbReference>
<dbReference type="GO" id="GO:0000028">
    <property type="term" value="P:ribosomal small subunit assembly"/>
    <property type="evidence" value="ECO:0007669"/>
    <property type="project" value="TreeGrafter"/>
</dbReference>
<dbReference type="Pfam" id="PF01926">
    <property type="entry name" value="MMR_HSR1"/>
    <property type="match status" value="1"/>
</dbReference>
<dbReference type="Proteomes" id="UP000186922">
    <property type="component" value="Unassembled WGS sequence"/>
</dbReference>
<dbReference type="InterPro" id="IPR015946">
    <property type="entry name" value="KH_dom-like_a/b"/>
</dbReference>
<evidence type="ECO:0000256" key="1">
    <source>
        <dbReference type="ARBA" id="ARBA00007921"/>
    </source>
</evidence>
<dbReference type="NCBIfam" id="TIGR00231">
    <property type="entry name" value="small_GTP"/>
    <property type="match status" value="1"/>
</dbReference>
<keyword evidence="9" id="KW-1185">Reference proteome</keyword>
<evidence type="ECO:0000313" key="9">
    <source>
        <dbReference type="Proteomes" id="UP000186922"/>
    </source>
</evidence>
<dbReference type="PROSITE" id="PS51713">
    <property type="entry name" value="G_ERA"/>
    <property type="match status" value="1"/>
</dbReference>
<gene>
    <name evidence="8" type="primary">RvY_12640-1</name>
    <name evidence="8" type="synonym">RvY_12640.1</name>
    <name evidence="8" type="ORF">RvY_12640</name>
</gene>
<dbReference type="PANTHER" id="PTHR42698">
    <property type="entry name" value="GTPASE ERA"/>
    <property type="match status" value="1"/>
</dbReference>
<dbReference type="SUPFAM" id="SSF52540">
    <property type="entry name" value="P-loop containing nucleoside triphosphate hydrolases"/>
    <property type="match status" value="1"/>
</dbReference>
<evidence type="ECO:0000256" key="4">
    <source>
        <dbReference type="ARBA" id="ARBA00023134"/>
    </source>
</evidence>
<evidence type="ECO:0000259" key="7">
    <source>
        <dbReference type="PROSITE" id="PS51713"/>
    </source>
</evidence>
<evidence type="ECO:0000256" key="3">
    <source>
        <dbReference type="ARBA" id="ARBA00022741"/>
    </source>
</evidence>
<evidence type="ECO:0000256" key="6">
    <source>
        <dbReference type="PROSITE-ProRule" id="PRU01050"/>
    </source>
</evidence>
<dbReference type="InterPro" id="IPR005225">
    <property type="entry name" value="Small_GTP-bd"/>
</dbReference>
<reference evidence="8 9" key="1">
    <citation type="journal article" date="2016" name="Nat. Commun.">
        <title>Extremotolerant tardigrade genome and improved radiotolerance of human cultured cells by tardigrade-unique protein.</title>
        <authorList>
            <person name="Hashimoto T."/>
            <person name="Horikawa D.D."/>
            <person name="Saito Y."/>
            <person name="Kuwahara H."/>
            <person name="Kozuka-Hata H."/>
            <person name="Shin-I T."/>
            <person name="Minakuchi Y."/>
            <person name="Ohishi K."/>
            <person name="Motoyama A."/>
            <person name="Aizu T."/>
            <person name="Enomoto A."/>
            <person name="Kondo K."/>
            <person name="Tanaka S."/>
            <person name="Hara Y."/>
            <person name="Koshikawa S."/>
            <person name="Sagara H."/>
            <person name="Miura T."/>
            <person name="Yokobori S."/>
            <person name="Miyagawa K."/>
            <person name="Suzuki Y."/>
            <person name="Kubo T."/>
            <person name="Oyama M."/>
            <person name="Kohara Y."/>
            <person name="Fujiyama A."/>
            <person name="Arakawa K."/>
            <person name="Katayama T."/>
            <person name="Toyoda A."/>
            <person name="Kunieda T."/>
        </authorList>
    </citation>
    <scope>NUCLEOTIDE SEQUENCE [LARGE SCALE GENOMIC DNA]</scope>
    <source>
        <strain evidence="8 9">YOKOZUNA-1</strain>
    </source>
</reference>
<comment type="caution">
    <text evidence="8">The sequence shown here is derived from an EMBL/GenBank/DDBJ whole genome shotgun (WGS) entry which is preliminary data.</text>
</comment>
<dbReference type="GO" id="GO:0005759">
    <property type="term" value="C:mitochondrial matrix"/>
    <property type="evidence" value="ECO:0007669"/>
    <property type="project" value="TreeGrafter"/>
</dbReference>
<keyword evidence="4 6" id="KW-0342">GTP-binding</keyword>
<protein>
    <recommendedName>
        <fullName evidence="2">GTPase Era, mitochondrial</fullName>
    </recommendedName>
    <alternativeName>
        <fullName evidence="5">ERA-like protein 1</fullName>
    </alternativeName>
</protein>
<feature type="region of interest" description="G4" evidence="6">
    <location>
        <begin position="253"/>
        <end position="256"/>
    </location>
</feature>
<feature type="region of interest" description="G2" evidence="6">
    <location>
        <begin position="163"/>
        <end position="167"/>
    </location>
</feature>
<dbReference type="SUPFAM" id="SSF54814">
    <property type="entry name" value="Prokaryotic type KH domain (KH-domain type II)"/>
    <property type="match status" value="1"/>
</dbReference>
<accession>A0A1D1VMG4</accession>
<feature type="region of interest" description="G3" evidence="6">
    <location>
        <begin position="184"/>
        <end position="187"/>
    </location>
</feature>
<evidence type="ECO:0000256" key="2">
    <source>
        <dbReference type="ARBA" id="ARBA00019149"/>
    </source>
</evidence>
<evidence type="ECO:0000313" key="8">
    <source>
        <dbReference type="EMBL" id="GAV02026.1"/>
    </source>
</evidence>
<dbReference type="STRING" id="947166.A0A1D1VMG4"/>
<evidence type="ECO:0000256" key="5">
    <source>
        <dbReference type="ARBA" id="ARBA00030975"/>
    </source>
</evidence>
<dbReference type="InterPro" id="IPR005662">
    <property type="entry name" value="GTPase_Era-like"/>
</dbReference>
<organism evidence="8 9">
    <name type="scientific">Ramazzottius varieornatus</name>
    <name type="common">Water bear</name>
    <name type="synonym">Tardigrade</name>
    <dbReference type="NCBI Taxonomy" id="947166"/>
    <lineage>
        <taxon>Eukaryota</taxon>
        <taxon>Metazoa</taxon>
        <taxon>Ecdysozoa</taxon>
        <taxon>Tardigrada</taxon>
        <taxon>Eutardigrada</taxon>
        <taxon>Parachela</taxon>
        <taxon>Hypsibioidea</taxon>
        <taxon>Ramazzottiidae</taxon>
        <taxon>Ramazzottius</taxon>
    </lineage>
</organism>
<feature type="region of interest" description="G1" evidence="6">
    <location>
        <begin position="137"/>
        <end position="144"/>
    </location>
</feature>
<feature type="domain" description="Era-type G" evidence="7">
    <location>
        <begin position="129"/>
        <end position="378"/>
    </location>
</feature>
<proteinExistence type="inferred from homology"/>
<dbReference type="OrthoDB" id="8954335at2759"/>
<dbReference type="CDD" id="cd04163">
    <property type="entry name" value="Era"/>
    <property type="match status" value="1"/>
</dbReference>